<feature type="transmembrane region" description="Helical" evidence="1">
    <location>
        <begin position="53"/>
        <end position="73"/>
    </location>
</feature>
<dbReference type="EMBL" id="JAPMOS010000045">
    <property type="protein sequence ID" value="KAJ4457495.1"/>
    <property type="molecule type" value="Genomic_DNA"/>
</dbReference>
<feature type="transmembrane region" description="Helical" evidence="1">
    <location>
        <begin position="12"/>
        <end position="33"/>
    </location>
</feature>
<keyword evidence="1" id="KW-0812">Transmembrane</keyword>
<evidence type="ECO:0000256" key="1">
    <source>
        <dbReference type="SAM" id="Phobius"/>
    </source>
</evidence>
<keyword evidence="1" id="KW-0472">Membrane</keyword>
<reference evidence="2" key="1">
    <citation type="journal article" date="2022" name="bioRxiv">
        <title>Genomics of Preaxostyla Flagellates Illuminates Evolutionary Transitions and the Path Towards Mitochondrial Loss.</title>
        <authorList>
            <person name="Novak L.V.F."/>
            <person name="Treitli S.C."/>
            <person name="Pyrih J."/>
            <person name="Halakuc P."/>
            <person name="Pipaliya S.V."/>
            <person name="Vacek V."/>
            <person name="Brzon O."/>
            <person name="Soukal P."/>
            <person name="Eme L."/>
            <person name="Dacks J.B."/>
            <person name="Karnkowska A."/>
            <person name="Elias M."/>
            <person name="Hampl V."/>
        </authorList>
    </citation>
    <scope>NUCLEOTIDE SEQUENCE</scope>
    <source>
        <strain evidence="2">RCP-MX</strain>
    </source>
</reference>
<keyword evidence="3" id="KW-1185">Reference proteome</keyword>
<proteinExistence type="predicted"/>
<evidence type="ECO:0000313" key="3">
    <source>
        <dbReference type="Proteomes" id="UP001141327"/>
    </source>
</evidence>
<organism evidence="2 3">
    <name type="scientific">Paratrimastix pyriformis</name>
    <dbReference type="NCBI Taxonomy" id="342808"/>
    <lineage>
        <taxon>Eukaryota</taxon>
        <taxon>Metamonada</taxon>
        <taxon>Preaxostyla</taxon>
        <taxon>Paratrimastigidae</taxon>
        <taxon>Paratrimastix</taxon>
    </lineage>
</organism>
<evidence type="ECO:0000313" key="2">
    <source>
        <dbReference type="EMBL" id="KAJ4457495.1"/>
    </source>
</evidence>
<feature type="transmembrane region" description="Helical" evidence="1">
    <location>
        <begin position="149"/>
        <end position="169"/>
    </location>
</feature>
<sequence length="236" mass="25858">MRCCCCKQILTTLVVFGVGVAVGMGLCYLEDMIPGYAQEMRNTNLFRSEKDPRMYLMLVAHLFYAYFVVRMMSRRGPHCHRMMEKLDDASRKRMMELKDEMHKIAEEHGCQRGRCAGCPCRATFRLASLMIPGLLMTYATMPVRGYVCAIWFFSNVIQIYVMALACAMINKMCCGGMCCGGKCCGGKCHGECCKDGKCCAAPCCKTGACCKGGVCSCLCGHAAGPAAGPTPTEHTD</sequence>
<feature type="transmembrane region" description="Helical" evidence="1">
    <location>
        <begin position="122"/>
        <end position="143"/>
    </location>
</feature>
<keyword evidence="1" id="KW-1133">Transmembrane helix</keyword>
<name>A0ABQ8UDY3_9EUKA</name>
<comment type="caution">
    <text evidence="2">The sequence shown here is derived from an EMBL/GenBank/DDBJ whole genome shotgun (WGS) entry which is preliminary data.</text>
</comment>
<gene>
    <name evidence="2" type="ORF">PAPYR_6968</name>
</gene>
<protein>
    <submittedName>
        <fullName evidence="2">Uncharacterized protein</fullName>
    </submittedName>
</protein>
<dbReference type="Proteomes" id="UP001141327">
    <property type="component" value="Unassembled WGS sequence"/>
</dbReference>
<accession>A0ABQ8UDY3</accession>